<feature type="non-terminal residue" evidence="1">
    <location>
        <position position="1"/>
    </location>
</feature>
<evidence type="ECO:0000313" key="1">
    <source>
        <dbReference type="EMBL" id="VFV20713.1"/>
    </source>
</evidence>
<proteinExistence type="predicted"/>
<protein>
    <submittedName>
        <fullName evidence="1">E3 ubiquitin-protein ligase traf7</fullName>
    </submittedName>
</protein>
<sequence length="55" mass="6278">YLLFSGFSNRTINVWDTCITYKCQKTLEDRNGIVPAFHTLGCKLYSNTENCATIL</sequence>
<organism evidence="1 2">
    <name type="scientific">Lynx pardinus</name>
    <name type="common">Iberian lynx</name>
    <name type="synonym">Felis pardina</name>
    <dbReference type="NCBI Taxonomy" id="191816"/>
    <lineage>
        <taxon>Eukaryota</taxon>
        <taxon>Metazoa</taxon>
        <taxon>Chordata</taxon>
        <taxon>Craniata</taxon>
        <taxon>Vertebrata</taxon>
        <taxon>Euteleostomi</taxon>
        <taxon>Mammalia</taxon>
        <taxon>Eutheria</taxon>
        <taxon>Laurasiatheria</taxon>
        <taxon>Carnivora</taxon>
        <taxon>Feliformia</taxon>
        <taxon>Felidae</taxon>
        <taxon>Felinae</taxon>
        <taxon>Lynx</taxon>
    </lineage>
</organism>
<evidence type="ECO:0000313" key="2">
    <source>
        <dbReference type="Proteomes" id="UP000386466"/>
    </source>
</evidence>
<name>A0A485MLI0_LYNPA</name>
<gene>
    <name evidence="1" type="ORF">LYPA_23C010463</name>
</gene>
<reference evidence="1 2" key="1">
    <citation type="submission" date="2019-01" db="EMBL/GenBank/DDBJ databases">
        <authorList>
            <person name="Alioto T."/>
            <person name="Alioto T."/>
        </authorList>
    </citation>
    <scope>NUCLEOTIDE SEQUENCE [LARGE SCALE GENOMIC DNA]</scope>
</reference>
<dbReference type="Proteomes" id="UP000386466">
    <property type="component" value="Unassembled WGS sequence"/>
</dbReference>
<keyword evidence="2" id="KW-1185">Reference proteome</keyword>
<dbReference type="EMBL" id="CAAGRJ010002848">
    <property type="protein sequence ID" value="VFV20713.1"/>
    <property type="molecule type" value="Genomic_DNA"/>
</dbReference>
<dbReference type="AlphaFoldDB" id="A0A485MLI0"/>
<accession>A0A485MLI0</accession>